<evidence type="ECO:0000313" key="2">
    <source>
        <dbReference type="Proteomes" id="UP000054359"/>
    </source>
</evidence>
<feature type="non-terminal residue" evidence="1">
    <location>
        <position position="70"/>
    </location>
</feature>
<organism evidence="1 2">
    <name type="scientific">Stegodyphus mimosarum</name>
    <name type="common">African social velvet spider</name>
    <dbReference type="NCBI Taxonomy" id="407821"/>
    <lineage>
        <taxon>Eukaryota</taxon>
        <taxon>Metazoa</taxon>
        <taxon>Ecdysozoa</taxon>
        <taxon>Arthropoda</taxon>
        <taxon>Chelicerata</taxon>
        <taxon>Arachnida</taxon>
        <taxon>Araneae</taxon>
        <taxon>Araneomorphae</taxon>
        <taxon>Entelegynae</taxon>
        <taxon>Eresoidea</taxon>
        <taxon>Eresidae</taxon>
        <taxon>Stegodyphus</taxon>
    </lineage>
</organism>
<proteinExistence type="predicted"/>
<name>A0A087T9V2_STEMI</name>
<dbReference type="AlphaFoldDB" id="A0A087T9V2"/>
<dbReference type="EMBL" id="KK114198">
    <property type="protein sequence ID" value="KFM61891.1"/>
    <property type="molecule type" value="Genomic_DNA"/>
</dbReference>
<accession>A0A087T9V2</accession>
<reference evidence="1 2" key="1">
    <citation type="submission" date="2013-11" db="EMBL/GenBank/DDBJ databases">
        <title>Genome sequencing of Stegodyphus mimosarum.</title>
        <authorList>
            <person name="Bechsgaard J."/>
        </authorList>
    </citation>
    <scope>NUCLEOTIDE SEQUENCE [LARGE SCALE GENOMIC DNA]</scope>
</reference>
<gene>
    <name evidence="1" type="ORF">X975_26272</name>
</gene>
<keyword evidence="2" id="KW-1185">Reference proteome</keyword>
<sequence>MGCSPVICTVVFDPGISIFLASDDHVAPAADFQCRTYFVIGLLPVYGTLQLNTTPRLLTSVAKISEGGSG</sequence>
<protein>
    <submittedName>
        <fullName evidence="1">Uncharacterized protein</fullName>
    </submittedName>
</protein>
<dbReference type="Proteomes" id="UP000054359">
    <property type="component" value="Unassembled WGS sequence"/>
</dbReference>
<evidence type="ECO:0000313" key="1">
    <source>
        <dbReference type="EMBL" id="KFM61891.1"/>
    </source>
</evidence>